<dbReference type="EMBL" id="OBEL01000001">
    <property type="protein sequence ID" value="SNZ06956.1"/>
    <property type="molecule type" value="Genomic_DNA"/>
</dbReference>
<protein>
    <submittedName>
        <fullName evidence="2">Methyltransferase domain-containing protein</fullName>
    </submittedName>
</protein>
<dbReference type="Proteomes" id="UP000219439">
    <property type="component" value="Unassembled WGS sequence"/>
</dbReference>
<proteinExistence type="predicted"/>
<dbReference type="Gene3D" id="3.40.50.150">
    <property type="entry name" value="Vaccinia Virus protein VP39"/>
    <property type="match status" value="1"/>
</dbReference>
<keyword evidence="2" id="KW-0489">Methyltransferase</keyword>
<evidence type="ECO:0000259" key="1">
    <source>
        <dbReference type="Pfam" id="PF13649"/>
    </source>
</evidence>
<keyword evidence="3" id="KW-1185">Reference proteome</keyword>
<evidence type="ECO:0000313" key="3">
    <source>
        <dbReference type="Proteomes" id="UP000219439"/>
    </source>
</evidence>
<name>A0A285NGE2_9HYPH</name>
<dbReference type="AlphaFoldDB" id="A0A285NGE2"/>
<feature type="domain" description="Methyltransferase" evidence="1">
    <location>
        <begin position="59"/>
        <end position="154"/>
    </location>
</feature>
<dbReference type="InterPro" id="IPR041698">
    <property type="entry name" value="Methyltransf_25"/>
</dbReference>
<keyword evidence="2" id="KW-0808">Transferase</keyword>
<gene>
    <name evidence="2" type="ORF">SAMN06265368_0596</name>
</gene>
<dbReference type="Pfam" id="PF13649">
    <property type="entry name" value="Methyltransf_25"/>
    <property type="match status" value="1"/>
</dbReference>
<dbReference type="CDD" id="cd02440">
    <property type="entry name" value="AdoMet_MTases"/>
    <property type="match status" value="1"/>
</dbReference>
<dbReference type="GO" id="GO:0032259">
    <property type="term" value="P:methylation"/>
    <property type="evidence" value="ECO:0007669"/>
    <property type="project" value="UniProtKB-KW"/>
</dbReference>
<organism evidence="2 3">
    <name type="scientific">Cohaesibacter gelatinilyticus</name>
    <dbReference type="NCBI Taxonomy" id="372072"/>
    <lineage>
        <taxon>Bacteria</taxon>
        <taxon>Pseudomonadati</taxon>
        <taxon>Pseudomonadota</taxon>
        <taxon>Alphaproteobacteria</taxon>
        <taxon>Hyphomicrobiales</taxon>
        <taxon>Cohaesibacteraceae</taxon>
    </lineage>
</organism>
<dbReference type="SUPFAM" id="SSF53335">
    <property type="entry name" value="S-adenosyl-L-methionine-dependent methyltransferases"/>
    <property type="match status" value="1"/>
</dbReference>
<accession>A0A285NGE2</accession>
<dbReference type="GO" id="GO:0008168">
    <property type="term" value="F:methyltransferase activity"/>
    <property type="evidence" value="ECO:0007669"/>
    <property type="project" value="UniProtKB-KW"/>
</dbReference>
<sequence>MIDDLIDGETLEERKAFFDAVYIRADGDDNQVPWSGEDAKPEVLNWLEDNPARNGAKALDIATGLGEHAQALARAGYKVTAFDLADKAIAWAKTRFPNMPEHNPVTYVGADLFNLPEEWGQFELVHECYTIQSLPDDLRIGAFKAIADAVASGGTLLVYARIRPDGSDWDQAPWPVMPSEFLRFEEAGLIKVHEVDFLRDGGRRKDIPHRFAIYRKP</sequence>
<dbReference type="InterPro" id="IPR029063">
    <property type="entry name" value="SAM-dependent_MTases_sf"/>
</dbReference>
<reference evidence="2" key="1">
    <citation type="submission" date="2017-09" db="EMBL/GenBank/DDBJ databases">
        <authorList>
            <person name="Ehlers B."/>
            <person name="Leendertz F.H."/>
        </authorList>
    </citation>
    <scope>NUCLEOTIDE SEQUENCE [LARGE SCALE GENOMIC DNA]</scope>
    <source>
        <strain evidence="2">DSM 18289</strain>
    </source>
</reference>
<evidence type="ECO:0000313" key="2">
    <source>
        <dbReference type="EMBL" id="SNZ06956.1"/>
    </source>
</evidence>